<evidence type="ECO:0008006" key="3">
    <source>
        <dbReference type="Google" id="ProtNLM"/>
    </source>
</evidence>
<accession>A0ABS2QU28</accession>
<evidence type="ECO:0000313" key="1">
    <source>
        <dbReference type="EMBL" id="MBM7702932.1"/>
    </source>
</evidence>
<comment type="caution">
    <text evidence="1">The sequence shown here is derived from an EMBL/GenBank/DDBJ whole genome shotgun (WGS) entry which is preliminary data.</text>
</comment>
<reference evidence="1 2" key="1">
    <citation type="submission" date="2021-01" db="EMBL/GenBank/DDBJ databases">
        <title>Genomic Encyclopedia of Type Strains, Phase IV (KMG-IV): sequencing the most valuable type-strain genomes for metagenomic binning, comparative biology and taxonomic classification.</title>
        <authorList>
            <person name="Goeker M."/>
        </authorList>
    </citation>
    <scope>NUCLEOTIDE SEQUENCE [LARGE SCALE GENOMIC DNA]</scope>
    <source>
        <strain evidence="1 2">DSM 104297</strain>
    </source>
</reference>
<organism evidence="1 2">
    <name type="scientific">Priestia iocasae</name>
    <dbReference type="NCBI Taxonomy" id="2291674"/>
    <lineage>
        <taxon>Bacteria</taxon>
        <taxon>Bacillati</taxon>
        <taxon>Bacillota</taxon>
        <taxon>Bacilli</taxon>
        <taxon>Bacillales</taxon>
        <taxon>Bacillaceae</taxon>
        <taxon>Priestia</taxon>
    </lineage>
</organism>
<dbReference type="RefSeq" id="WP_205186342.1">
    <property type="nucleotide sequence ID" value="NZ_JAFBFC010000003.1"/>
</dbReference>
<gene>
    <name evidence="1" type="ORF">JOC83_001779</name>
</gene>
<name>A0ABS2QU28_9BACI</name>
<keyword evidence="2" id="KW-1185">Reference proteome</keyword>
<sequence length="482" mass="56101">MILHNEKGMKKGERTTPIAVSAEAWEALLRIERVSDITDKCDVKYKLHRLTNADLSLFLFLYKVCNVKGEIKDLQEGYKHHLYRTLCTYYERPISTAQFYVSFEKLQYHQLFDIHHHEMTGLYTIKLCHFLNDETGKPHRYVPVSPIIFTNEFASLTLAAKKLYLHLFMQHLSGYIHRKLTGETGLYTFLRKTHPHHLRAVFTELTTSLGVYPALCTTATLEKSSYTYTYARFSLNPHYMEKNQTEYREPMTSPLKYPRKASFIQTVLNQLGIGELSSQLSLLVNCLKNQGHAVIRYALYRVQQYVQTNGMFPSELAYFLKKETRQKRESEILHIAAETGIEPLLAPKLVGDDRKQRLFEFALHFSSYSLSQLRVMFKKARTLLDYTVVGSGLHLHDYKFESPLTGKIGGLFAVRMAAYHRQISPDDLLKLEWAALIHFSFEQEREMCHWLLEQVDKLPKMITVPSIIKLEDFIDKHCLNDV</sequence>
<dbReference type="Proteomes" id="UP000809829">
    <property type="component" value="Unassembled WGS sequence"/>
</dbReference>
<proteinExistence type="predicted"/>
<dbReference type="EMBL" id="JAFBFC010000003">
    <property type="protein sequence ID" value="MBM7702932.1"/>
    <property type="molecule type" value="Genomic_DNA"/>
</dbReference>
<protein>
    <recommendedName>
        <fullName evidence="3">Replication initiation protein</fullName>
    </recommendedName>
</protein>
<evidence type="ECO:0000313" key="2">
    <source>
        <dbReference type="Proteomes" id="UP000809829"/>
    </source>
</evidence>